<keyword evidence="5" id="KW-1185">Reference proteome</keyword>
<dbReference type="Proteomes" id="UP000256829">
    <property type="component" value="Unassembled WGS sequence"/>
</dbReference>
<dbReference type="EMBL" id="QTJR01000007">
    <property type="protein sequence ID" value="RDY66884.1"/>
    <property type="molecule type" value="Genomic_DNA"/>
</dbReference>
<gene>
    <name evidence="4" type="ORF">DX912_12310</name>
</gene>
<dbReference type="PANTHER" id="PTHR45586">
    <property type="entry name" value="TPR REPEAT-CONTAINING PROTEIN PA4667"/>
    <property type="match status" value="1"/>
</dbReference>
<dbReference type="Gene3D" id="1.25.40.10">
    <property type="entry name" value="Tetratricopeptide repeat domain"/>
    <property type="match status" value="2"/>
</dbReference>
<dbReference type="AlphaFoldDB" id="A0A3D8VBR5"/>
<dbReference type="RefSeq" id="WP_115842805.1">
    <property type="nucleotide sequence ID" value="NZ_CP183976.1"/>
</dbReference>
<dbReference type="InterPro" id="IPR011990">
    <property type="entry name" value="TPR-like_helical_dom_sf"/>
</dbReference>
<evidence type="ECO:0000256" key="3">
    <source>
        <dbReference type="PROSITE-ProRule" id="PRU00339"/>
    </source>
</evidence>
<name>A0A3D8VBR5_9GAMM</name>
<dbReference type="PANTHER" id="PTHR45586:SF1">
    <property type="entry name" value="LIPOPOLYSACCHARIDE ASSEMBLY PROTEIN B"/>
    <property type="match status" value="1"/>
</dbReference>
<reference evidence="4 5" key="1">
    <citation type="submission" date="2018-08" db="EMBL/GenBank/DDBJ databases">
        <title>Lysobacter soli KCTC 22011, whole genome shotgun sequence.</title>
        <authorList>
            <person name="Zhang X."/>
            <person name="Feng G."/>
            <person name="Zhu H."/>
        </authorList>
    </citation>
    <scope>NUCLEOTIDE SEQUENCE [LARGE SCALE GENOMIC DNA]</scope>
    <source>
        <strain evidence="4 5">KCTC 22011</strain>
    </source>
</reference>
<keyword evidence="1" id="KW-0677">Repeat</keyword>
<feature type="repeat" description="TPR" evidence="3">
    <location>
        <begin position="168"/>
        <end position="201"/>
    </location>
</feature>
<evidence type="ECO:0000256" key="2">
    <source>
        <dbReference type="ARBA" id="ARBA00022803"/>
    </source>
</evidence>
<organism evidence="4 5">
    <name type="scientific">Lysobacter soli</name>
    <dbReference type="NCBI Taxonomy" id="453783"/>
    <lineage>
        <taxon>Bacteria</taxon>
        <taxon>Pseudomonadati</taxon>
        <taxon>Pseudomonadota</taxon>
        <taxon>Gammaproteobacteria</taxon>
        <taxon>Lysobacterales</taxon>
        <taxon>Lysobacteraceae</taxon>
        <taxon>Lysobacter</taxon>
    </lineage>
</organism>
<evidence type="ECO:0000313" key="5">
    <source>
        <dbReference type="Proteomes" id="UP000256829"/>
    </source>
</evidence>
<sequence>MHEPIIDALRRGAAPEALAAAREAVAAQPQDATSHRLLAAALRLGGDREAALSAIDQAIALAPEDSDLHLERAGLLLHERQLDEAQAALARATGLDPNQFPAYIIQGHLALSRGDLDEAARLSRTASRIAPDHPHVAALEGGVAMRRGDVDRALSLISAAAERAPNDPQLRHALGFAYLAKGHFAFAEQAFRTQLEQDPSSRPLRLLVADLLRRQGRPGEAADELAPLLDGDNATAPMHRLVGELELEAGRNERALPRLRQAFAAQPLDRRNLLPLLEAWRRQGLLDEARTTLDATLEDHVENADLWRARLLFEEFASDGARAVVERWRTAMPDFVPALEAQGTLHDQAGETDAAMDVARRITELQPGHTQAELRLIDGLLTRDPDAAVDRVANLIAQAPDPNVKRTLRQLLGRCLDVAGQPDAAAATWAELHAEVSEQRLPLPEISKATPRLPDLAPLPDPAAAVLLLWGAPGSLVERLAITFEQAGAPLRADRFGGQPPNDPLQRYTTVQSLLDGSLDPAYMVELWRAALPSRGIRDGNVFDWLLWWDNALLLGLRPHLPEAVAMIALRDPRDMLLDWLAFGSPVPFALTSPEAGARWLAQTLSQVAELHEQDLFPHRLIKLDDIADDATGLAQAIADALQIRVAVAPPESLGPARFKSGHWRQFRDALGEEFDLLTPIAQRLGYPAE</sequence>
<dbReference type="PROSITE" id="PS50005">
    <property type="entry name" value="TPR"/>
    <property type="match status" value="1"/>
</dbReference>
<dbReference type="InterPro" id="IPR051012">
    <property type="entry name" value="CellSynth/LPSAsmb/PSIAsmb"/>
</dbReference>
<comment type="caution">
    <text evidence="4">The sequence shown here is derived from an EMBL/GenBank/DDBJ whole genome shotgun (WGS) entry which is preliminary data.</text>
</comment>
<proteinExistence type="predicted"/>
<dbReference type="Pfam" id="PF14559">
    <property type="entry name" value="TPR_19"/>
    <property type="match status" value="3"/>
</dbReference>
<dbReference type="InterPro" id="IPR019734">
    <property type="entry name" value="TPR_rpt"/>
</dbReference>
<keyword evidence="2 3" id="KW-0802">TPR repeat</keyword>
<evidence type="ECO:0000313" key="4">
    <source>
        <dbReference type="EMBL" id="RDY66884.1"/>
    </source>
</evidence>
<dbReference type="Pfam" id="PF13432">
    <property type="entry name" value="TPR_16"/>
    <property type="match status" value="1"/>
</dbReference>
<accession>A0A3D8VBR5</accession>
<dbReference type="SUPFAM" id="SSF48452">
    <property type="entry name" value="TPR-like"/>
    <property type="match status" value="2"/>
</dbReference>
<evidence type="ECO:0000256" key="1">
    <source>
        <dbReference type="ARBA" id="ARBA00022737"/>
    </source>
</evidence>
<dbReference type="SMART" id="SM00028">
    <property type="entry name" value="TPR"/>
    <property type="match status" value="7"/>
</dbReference>
<protein>
    <submittedName>
        <fullName evidence="4">Adenylate cyclase</fullName>
    </submittedName>
</protein>